<sequence>MARRPGAYSFTVAERDETGHRKLSSLTDRGVDLVANTLAQSNDHILGFLSVLRAELAFYIGCQRLRERLGALGLPTCPPVPLPSAERRHTFSGLYDISLALQTGDQI</sequence>
<comment type="caution">
    <text evidence="1">The sequence shown here is derived from an EMBL/GenBank/DDBJ whole genome shotgun (WGS) entry which is preliminary data.</text>
</comment>
<protein>
    <submittedName>
        <fullName evidence="1">DNA mismatch repair protein MutS domain protein</fullName>
    </submittedName>
</protein>
<dbReference type="EMBL" id="AUZX01014891">
    <property type="protein sequence ID" value="EQD30876.1"/>
    <property type="molecule type" value="Genomic_DNA"/>
</dbReference>
<accession>T0Y6X0</accession>
<gene>
    <name evidence="1" type="ORF">B1A_20185</name>
</gene>
<proteinExistence type="predicted"/>
<feature type="non-terminal residue" evidence="1">
    <location>
        <position position="107"/>
    </location>
</feature>
<dbReference type="AlphaFoldDB" id="T0Y6X0"/>
<evidence type="ECO:0000313" key="1">
    <source>
        <dbReference type="EMBL" id="EQD30876.1"/>
    </source>
</evidence>
<reference evidence="1" key="1">
    <citation type="submission" date="2013-08" db="EMBL/GenBank/DDBJ databases">
        <authorList>
            <person name="Mendez C."/>
            <person name="Richter M."/>
            <person name="Ferrer M."/>
            <person name="Sanchez J."/>
        </authorList>
    </citation>
    <scope>NUCLEOTIDE SEQUENCE</scope>
</reference>
<name>T0Y6X0_9ZZZZ</name>
<organism evidence="1">
    <name type="scientific">mine drainage metagenome</name>
    <dbReference type="NCBI Taxonomy" id="410659"/>
    <lineage>
        <taxon>unclassified sequences</taxon>
        <taxon>metagenomes</taxon>
        <taxon>ecological metagenomes</taxon>
    </lineage>
</organism>
<reference evidence="1" key="2">
    <citation type="journal article" date="2014" name="ISME J.">
        <title>Microbial stratification in low pH oxic and suboxic macroscopic growths along an acid mine drainage.</title>
        <authorList>
            <person name="Mendez-Garcia C."/>
            <person name="Mesa V."/>
            <person name="Sprenger R.R."/>
            <person name="Richter M."/>
            <person name="Diez M.S."/>
            <person name="Solano J."/>
            <person name="Bargiela R."/>
            <person name="Golyshina O.V."/>
            <person name="Manteca A."/>
            <person name="Ramos J.L."/>
            <person name="Gallego J.R."/>
            <person name="Llorente I."/>
            <person name="Martins Dos Santos V.A."/>
            <person name="Jensen O.N."/>
            <person name="Pelaez A.I."/>
            <person name="Sanchez J."/>
            <person name="Ferrer M."/>
        </authorList>
    </citation>
    <scope>NUCLEOTIDE SEQUENCE</scope>
</reference>